<evidence type="ECO:0000313" key="2">
    <source>
        <dbReference type="Proteomes" id="UP000276133"/>
    </source>
</evidence>
<dbReference type="AlphaFoldDB" id="A0A3M7S470"/>
<sequence length="86" mass="10277">IIENSQFSLNEETAYAELKTLLSQLYGRKTTPNLELKRQFTERVQSFHENVYLYASQLKVMSKQSHYELLPYQRDNMVEEQFIRGL</sequence>
<feature type="non-terminal residue" evidence="1">
    <location>
        <position position="1"/>
    </location>
</feature>
<reference evidence="1 2" key="1">
    <citation type="journal article" date="2018" name="Sci. Rep.">
        <title>Genomic signatures of local adaptation to the degree of environmental predictability in rotifers.</title>
        <authorList>
            <person name="Franch-Gras L."/>
            <person name="Hahn C."/>
            <person name="Garcia-Roger E.M."/>
            <person name="Carmona M.J."/>
            <person name="Serra M."/>
            <person name="Gomez A."/>
        </authorList>
    </citation>
    <scope>NUCLEOTIDE SEQUENCE [LARGE SCALE GENOMIC DNA]</scope>
    <source>
        <strain evidence="1">HYR1</strain>
    </source>
</reference>
<gene>
    <name evidence="1" type="ORF">BpHYR1_054282</name>
</gene>
<comment type="caution">
    <text evidence="1">The sequence shown here is derived from an EMBL/GenBank/DDBJ whole genome shotgun (WGS) entry which is preliminary data.</text>
</comment>
<name>A0A3M7S470_BRAPC</name>
<proteinExistence type="predicted"/>
<dbReference type="OrthoDB" id="10433305at2759"/>
<organism evidence="1 2">
    <name type="scientific">Brachionus plicatilis</name>
    <name type="common">Marine rotifer</name>
    <name type="synonym">Brachionus muelleri</name>
    <dbReference type="NCBI Taxonomy" id="10195"/>
    <lineage>
        <taxon>Eukaryota</taxon>
        <taxon>Metazoa</taxon>
        <taxon>Spiralia</taxon>
        <taxon>Gnathifera</taxon>
        <taxon>Rotifera</taxon>
        <taxon>Eurotatoria</taxon>
        <taxon>Monogononta</taxon>
        <taxon>Pseudotrocha</taxon>
        <taxon>Ploima</taxon>
        <taxon>Brachionidae</taxon>
        <taxon>Brachionus</taxon>
    </lineage>
</organism>
<evidence type="ECO:0000313" key="1">
    <source>
        <dbReference type="EMBL" id="RNA30572.1"/>
    </source>
</evidence>
<dbReference type="EMBL" id="REGN01002071">
    <property type="protein sequence ID" value="RNA30572.1"/>
    <property type="molecule type" value="Genomic_DNA"/>
</dbReference>
<accession>A0A3M7S470</accession>
<keyword evidence="2" id="KW-1185">Reference proteome</keyword>
<protein>
    <submittedName>
        <fullName evidence="1">Uncharacterized protein</fullName>
    </submittedName>
</protein>
<dbReference type="Proteomes" id="UP000276133">
    <property type="component" value="Unassembled WGS sequence"/>
</dbReference>